<sequence>MSIGLEEFVDIDDMWDDLDLGILSNEKATTEFLKSGDKIHLHSLDNLQLSCKIGFVSFNPYFVPQTPFNIISRKAYNSIMNHEIMYSGINMVGLAKNLLVFIGNHQFLVDFIILKNISEFMEKGLTEVLFGQPFKEQIGLVEDQGKGTLWLIIGNDKTIFHMPRAEKAFRKLTVKQHNSMGPLLKVSDEDKKKGIHKPKIKIKGFYRGCLSLGNEYKYDQEVVDWIQGYIDDGMT</sequence>
<organism evidence="1 2">
    <name type="scientific">Tanacetum coccineum</name>
    <dbReference type="NCBI Taxonomy" id="301880"/>
    <lineage>
        <taxon>Eukaryota</taxon>
        <taxon>Viridiplantae</taxon>
        <taxon>Streptophyta</taxon>
        <taxon>Embryophyta</taxon>
        <taxon>Tracheophyta</taxon>
        <taxon>Spermatophyta</taxon>
        <taxon>Magnoliopsida</taxon>
        <taxon>eudicotyledons</taxon>
        <taxon>Gunneridae</taxon>
        <taxon>Pentapetalae</taxon>
        <taxon>asterids</taxon>
        <taxon>campanulids</taxon>
        <taxon>Asterales</taxon>
        <taxon>Asteraceae</taxon>
        <taxon>Asteroideae</taxon>
        <taxon>Anthemideae</taxon>
        <taxon>Anthemidinae</taxon>
        <taxon>Tanacetum</taxon>
    </lineage>
</organism>
<proteinExistence type="predicted"/>
<keyword evidence="2" id="KW-1185">Reference proteome</keyword>
<comment type="caution">
    <text evidence="1">The sequence shown here is derived from an EMBL/GenBank/DDBJ whole genome shotgun (WGS) entry which is preliminary data.</text>
</comment>
<reference evidence="1" key="2">
    <citation type="submission" date="2022-01" db="EMBL/GenBank/DDBJ databases">
        <authorList>
            <person name="Yamashiro T."/>
            <person name="Shiraishi A."/>
            <person name="Satake H."/>
            <person name="Nakayama K."/>
        </authorList>
    </citation>
    <scope>NUCLEOTIDE SEQUENCE</scope>
</reference>
<dbReference type="EMBL" id="BQNB010020091">
    <property type="protein sequence ID" value="GJT92255.1"/>
    <property type="molecule type" value="Genomic_DNA"/>
</dbReference>
<dbReference type="Proteomes" id="UP001151760">
    <property type="component" value="Unassembled WGS sequence"/>
</dbReference>
<gene>
    <name evidence="1" type="ORF">Tco_1081100</name>
</gene>
<accession>A0ABQ5HX15</accession>
<protein>
    <submittedName>
        <fullName evidence="1">Uncharacterized protein</fullName>
    </submittedName>
</protein>
<reference evidence="1" key="1">
    <citation type="journal article" date="2022" name="Int. J. Mol. Sci.">
        <title>Draft Genome of Tanacetum Coccineum: Genomic Comparison of Closely Related Tanacetum-Family Plants.</title>
        <authorList>
            <person name="Yamashiro T."/>
            <person name="Shiraishi A."/>
            <person name="Nakayama K."/>
            <person name="Satake H."/>
        </authorList>
    </citation>
    <scope>NUCLEOTIDE SEQUENCE</scope>
</reference>
<name>A0ABQ5HX15_9ASTR</name>
<evidence type="ECO:0000313" key="1">
    <source>
        <dbReference type="EMBL" id="GJT92255.1"/>
    </source>
</evidence>
<evidence type="ECO:0000313" key="2">
    <source>
        <dbReference type="Proteomes" id="UP001151760"/>
    </source>
</evidence>